<keyword evidence="5 7" id="KW-0472">Membrane</keyword>
<evidence type="ECO:0000256" key="6">
    <source>
        <dbReference type="ARBA" id="ARBA00043993"/>
    </source>
</evidence>
<evidence type="ECO:0000256" key="1">
    <source>
        <dbReference type="ARBA" id="ARBA00004651"/>
    </source>
</evidence>
<feature type="transmembrane region" description="Helical" evidence="7">
    <location>
        <begin position="68"/>
        <end position="85"/>
    </location>
</feature>
<proteinExistence type="inferred from homology"/>
<feature type="transmembrane region" description="Helical" evidence="7">
    <location>
        <begin position="455"/>
        <end position="475"/>
    </location>
</feature>
<dbReference type="RefSeq" id="WP_138070216.1">
    <property type="nucleotide sequence ID" value="NZ_CP035309.1"/>
</dbReference>
<organism evidence="9 10">
    <name type="scientific">Macrococcoides canis</name>
    <dbReference type="NCBI Taxonomy" id="1855823"/>
    <lineage>
        <taxon>Bacteria</taxon>
        <taxon>Bacillati</taxon>
        <taxon>Bacillota</taxon>
        <taxon>Bacilli</taxon>
        <taxon>Bacillales</taxon>
        <taxon>Staphylococcaceae</taxon>
        <taxon>Macrococcoides</taxon>
    </lineage>
</organism>
<dbReference type="Pfam" id="PF13515">
    <property type="entry name" value="FUSC_2"/>
    <property type="match status" value="1"/>
</dbReference>
<dbReference type="PANTHER" id="PTHR30509:SF9">
    <property type="entry name" value="MULTIDRUG RESISTANCE PROTEIN MDTO"/>
    <property type="match status" value="1"/>
</dbReference>
<comment type="subcellular location">
    <subcellularLocation>
        <location evidence="1">Cell membrane</location>
        <topology evidence="1">Multi-pass membrane protein</topology>
    </subcellularLocation>
</comment>
<dbReference type="GO" id="GO:0005886">
    <property type="term" value="C:plasma membrane"/>
    <property type="evidence" value="ECO:0007669"/>
    <property type="project" value="UniProtKB-SubCell"/>
</dbReference>
<sequence>MTEYYKRLFYIDVKKINLAKGTVQFILMLIPLLIFYIFDSIGSGLLFSIGTLSNIYVFNGTKRSKIKTIVVSTIGLALAMILGSLTAESMLLFGILLFCFATIPYYVCNTLSIKGPSSTFFIVAYGLGSIMPYQPELALYRGILVISGGILTVIIIAMIDEFYGNRYIDDLVAEDYNSILKLMRSFNKDDFETINEHVMRSLMTTSDALSSVKPAITQQQPEYERTLLLHQLAEGIYAEVLDVKAKGIEQLSEDLMNMMDKIVSMVKEREYPQSGWTRNFRIDESFNHIAALIYKTEEILFAPTKHIEIRTLNTRPHFITRLIRNITPESNAFVISIKYAVIMALAITIALVFHIDRPYWIALTVHSVLVGNTTLLSLERATSRFVGTLIGIAVVALILWLNPDTIWILILIAITAGINEMLVASNYTFAMISITTQVLLMSGIAVGHLSISFAYLRITDVVIGVLIAVVGVTIIGRKSASNKLPEVVATLLRIQASTFYYLYASNHKIKDSRNEMFKLYLNLSNVKMTYSNAYGEFSANKQVLKNYYLIIFLTEQITFLLNRQLRDGHTKCIDDEVLGHYLLAFERVAQQLEKGILFPSVTLESIDGAHQLQQLLSELQQIKLLK</sequence>
<evidence type="ECO:0000256" key="5">
    <source>
        <dbReference type="ARBA" id="ARBA00023136"/>
    </source>
</evidence>
<dbReference type="InterPro" id="IPR049453">
    <property type="entry name" value="Memb_transporter_dom"/>
</dbReference>
<dbReference type="Proteomes" id="UP000501122">
    <property type="component" value="Chromosome"/>
</dbReference>
<feature type="transmembrane region" description="Helical" evidence="7">
    <location>
        <begin position="385"/>
        <end position="401"/>
    </location>
</feature>
<dbReference type="PANTHER" id="PTHR30509">
    <property type="entry name" value="P-HYDROXYBENZOIC ACID EFFLUX PUMP SUBUNIT-RELATED"/>
    <property type="match status" value="1"/>
</dbReference>
<accession>A0AAE7BYU6</accession>
<evidence type="ECO:0000256" key="4">
    <source>
        <dbReference type="ARBA" id="ARBA00022989"/>
    </source>
</evidence>
<evidence type="ECO:0000256" key="7">
    <source>
        <dbReference type="SAM" id="Phobius"/>
    </source>
</evidence>
<evidence type="ECO:0000256" key="3">
    <source>
        <dbReference type="ARBA" id="ARBA00022692"/>
    </source>
</evidence>
<dbReference type="AlphaFoldDB" id="A0AAE7BYU6"/>
<dbReference type="EMBL" id="CP047363">
    <property type="protein sequence ID" value="QIH77233.1"/>
    <property type="molecule type" value="Genomic_DNA"/>
</dbReference>
<gene>
    <name evidence="9" type="ORF">GTN30_00945</name>
</gene>
<feature type="transmembrane region" description="Helical" evidence="7">
    <location>
        <begin position="331"/>
        <end position="353"/>
    </location>
</feature>
<feature type="domain" description="Integral membrane bound transporter" evidence="8">
    <location>
        <begin position="345"/>
        <end position="470"/>
    </location>
</feature>
<protein>
    <submittedName>
        <fullName evidence="9">FUSC family protein</fullName>
    </submittedName>
</protein>
<feature type="transmembrane region" description="Helical" evidence="7">
    <location>
        <begin position="359"/>
        <end position="378"/>
    </location>
</feature>
<feature type="transmembrane region" description="Helical" evidence="7">
    <location>
        <begin position="21"/>
        <end position="38"/>
    </location>
</feature>
<name>A0AAE7BYU6_9STAP</name>
<keyword evidence="2" id="KW-1003">Cell membrane</keyword>
<evidence type="ECO:0000256" key="2">
    <source>
        <dbReference type="ARBA" id="ARBA00022475"/>
    </source>
</evidence>
<comment type="similarity">
    <text evidence="6">Belongs to the YccS/YhfK family.</text>
</comment>
<evidence type="ECO:0000313" key="10">
    <source>
        <dbReference type="Proteomes" id="UP000501122"/>
    </source>
</evidence>
<evidence type="ECO:0000259" key="8">
    <source>
        <dbReference type="Pfam" id="PF13515"/>
    </source>
</evidence>
<feature type="transmembrane region" description="Helical" evidence="7">
    <location>
        <begin position="91"/>
        <end position="108"/>
    </location>
</feature>
<keyword evidence="3 7" id="KW-0812">Transmembrane</keyword>
<evidence type="ECO:0000313" key="9">
    <source>
        <dbReference type="EMBL" id="QIH77233.1"/>
    </source>
</evidence>
<feature type="transmembrane region" description="Helical" evidence="7">
    <location>
        <begin position="139"/>
        <end position="159"/>
    </location>
</feature>
<feature type="transmembrane region" description="Helical" evidence="7">
    <location>
        <begin position="115"/>
        <end position="133"/>
    </location>
</feature>
<reference evidence="9" key="1">
    <citation type="journal article" date="2020" name="Antimicrob. Agents Chemother.">
        <title>The novel macrolide resistance genes mef(D), msr(F) and msr(H) are present on resistance islands in Macrococcus canis, Macrococcus caseolyticus and Staphylococcus aureus.</title>
        <authorList>
            <person name="Schwendener S."/>
            <person name="Dona V."/>
            <person name="Perreten V."/>
        </authorList>
    </citation>
    <scope>NUCLEOTIDE SEQUENCE</scope>
    <source>
        <strain evidence="9">Epi0076A</strain>
    </source>
</reference>
<feature type="transmembrane region" description="Helical" evidence="7">
    <location>
        <begin position="429"/>
        <end position="449"/>
    </location>
</feature>
<keyword evidence="4 7" id="KW-1133">Transmembrane helix</keyword>